<dbReference type="Gene3D" id="3.40.50.1000">
    <property type="entry name" value="HAD superfamily/HAD-like"/>
    <property type="match status" value="1"/>
</dbReference>
<dbReference type="InterPro" id="IPR010036">
    <property type="entry name" value="MDP_1_eu_arc"/>
</dbReference>
<dbReference type="SUPFAM" id="SSF56784">
    <property type="entry name" value="HAD-like"/>
    <property type="match status" value="1"/>
</dbReference>
<organism evidence="1">
    <name type="scientific">Sarcoptes scabiei</name>
    <name type="common">Itch mite</name>
    <name type="synonym">Acarus scabiei</name>
    <dbReference type="NCBI Taxonomy" id="52283"/>
    <lineage>
        <taxon>Eukaryota</taxon>
        <taxon>Metazoa</taxon>
        <taxon>Ecdysozoa</taxon>
        <taxon>Arthropoda</taxon>
        <taxon>Chelicerata</taxon>
        <taxon>Arachnida</taxon>
        <taxon>Acari</taxon>
        <taxon>Acariformes</taxon>
        <taxon>Sarcoptiformes</taxon>
        <taxon>Astigmata</taxon>
        <taxon>Psoroptidia</taxon>
        <taxon>Sarcoptoidea</taxon>
        <taxon>Sarcoptidae</taxon>
        <taxon>Sarcoptinae</taxon>
        <taxon>Sarcoptes</taxon>
    </lineage>
</organism>
<keyword evidence="3" id="KW-1185">Reference proteome</keyword>
<reference evidence="2" key="3">
    <citation type="submission" date="2022-06" db="UniProtKB">
        <authorList>
            <consortium name="EnsemblMetazoa"/>
        </authorList>
    </citation>
    <scope>IDENTIFICATION</scope>
</reference>
<dbReference type="InterPro" id="IPR036412">
    <property type="entry name" value="HAD-like_sf"/>
</dbReference>
<dbReference type="Proteomes" id="UP000070412">
    <property type="component" value="Unassembled WGS sequence"/>
</dbReference>
<dbReference type="OrthoDB" id="2865258at2759"/>
<proteinExistence type="predicted"/>
<dbReference type="PANTHER" id="PTHR17901">
    <property type="entry name" value="MAGNESIUM-DEPENDENT PHOSPHATASE 1 MDP1"/>
    <property type="match status" value="1"/>
</dbReference>
<dbReference type="PANTHER" id="PTHR17901:SF14">
    <property type="entry name" value="MAGNESIUM-DEPENDENT PHOSPHATASE 1"/>
    <property type="match status" value="1"/>
</dbReference>
<dbReference type="EnsemblMetazoa" id="SSS_7057s_mrna">
    <property type="protein sequence ID" value="KAF7492438.1"/>
    <property type="gene ID" value="SSS_7057"/>
</dbReference>
<accession>A0A834R9K7</accession>
<dbReference type="AlphaFoldDB" id="A0A834R9K7"/>
<dbReference type="Pfam" id="PF12689">
    <property type="entry name" value="Acid_PPase"/>
    <property type="match status" value="1"/>
</dbReference>
<evidence type="ECO:0000313" key="3">
    <source>
        <dbReference type="Proteomes" id="UP000070412"/>
    </source>
</evidence>
<dbReference type="InterPro" id="IPR023214">
    <property type="entry name" value="HAD_sf"/>
</dbReference>
<evidence type="ECO:0000313" key="1">
    <source>
        <dbReference type="EMBL" id="KAF7492438.1"/>
    </source>
</evidence>
<protein>
    <submittedName>
        <fullName evidence="1">Magnesium-dependent phosphatase 1</fullName>
    </submittedName>
</protein>
<name>A0A834R9K7_SARSC</name>
<gene>
    <name evidence="1" type="ORF">SSS_7057</name>
</gene>
<reference evidence="1" key="2">
    <citation type="submission" date="2020-01" db="EMBL/GenBank/DDBJ databases">
        <authorList>
            <person name="Korhonen P.K.K."/>
            <person name="Guangxu M.G."/>
            <person name="Wang T.W."/>
            <person name="Stroehlein A.J.S."/>
            <person name="Young N.D."/>
            <person name="Ang C.-S.A."/>
            <person name="Fernando D.W.F."/>
            <person name="Lu H.L."/>
            <person name="Taylor S.T."/>
            <person name="Ehtesham M.E.M."/>
            <person name="Najaraj S.H.N."/>
            <person name="Harsha G.H.G."/>
            <person name="Madugundu A.M."/>
            <person name="Renuse S.R."/>
            <person name="Holt D.H."/>
            <person name="Pandey A.P."/>
            <person name="Papenfuss A.P."/>
            <person name="Gasser R.B.G."/>
            <person name="Fischer K.F."/>
        </authorList>
    </citation>
    <scope>NUCLEOTIDE SEQUENCE</scope>
    <source>
        <strain evidence="1">SSS_KF_BRIS2020</strain>
    </source>
</reference>
<dbReference type="EMBL" id="WVUK01000056">
    <property type="protein sequence ID" value="KAF7492438.1"/>
    <property type="molecule type" value="Genomic_DNA"/>
</dbReference>
<evidence type="ECO:0000313" key="2">
    <source>
        <dbReference type="EnsemblMetazoa" id="KAF7492438.1"/>
    </source>
</evidence>
<sequence>MNRLISKRLASRTNVVERFLPKIAIFDLDHTVWPFVIRHFDDFPWIFEFLRSKSIKIGVASRTKFPSGAYKLIELFDWFRWIDYHHIYPGKKIKHFERIREECGFNFDEMIFFDDEERNINDVGQNLGVFSVLVPSESGATKSIVIEALQKFTDSRDSKS</sequence>
<dbReference type="GO" id="GO:0003993">
    <property type="term" value="F:acid phosphatase activity"/>
    <property type="evidence" value="ECO:0007669"/>
    <property type="project" value="TreeGrafter"/>
</dbReference>
<reference evidence="3" key="1">
    <citation type="journal article" date="2020" name="PLoS Negl. Trop. Dis.">
        <title>High-quality nuclear genome for Sarcoptes scabiei-A critical resource for a neglected parasite.</title>
        <authorList>
            <person name="Korhonen P.K."/>
            <person name="Gasser R.B."/>
            <person name="Ma G."/>
            <person name="Wang T."/>
            <person name="Stroehlein A.J."/>
            <person name="Young N.D."/>
            <person name="Ang C.S."/>
            <person name="Fernando D.D."/>
            <person name="Lu H.C."/>
            <person name="Taylor S."/>
            <person name="Reynolds S.L."/>
            <person name="Mofiz E."/>
            <person name="Najaraj S.H."/>
            <person name="Gowda H."/>
            <person name="Madugundu A."/>
            <person name="Renuse S."/>
            <person name="Holt D."/>
            <person name="Pandey A."/>
            <person name="Papenfuss A.T."/>
            <person name="Fischer K."/>
        </authorList>
    </citation>
    <scope>NUCLEOTIDE SEQUENCE [LARGE SCALE GENOMIC DNA]</scope>
</reference>